<evidence type="ECO:0000256" key="1">
    <source>
        <dbReference type="ARBA" id="ARBA00004571"/>
    </source>
</evidence>
<evidence type="ECO:0000256" key="7">
    <source>
        <dbReference type="ARBA" id="ARBA00023237"/>
    </source>
</evidence>
<dbReference type="KEGG" id="sus:Acid_6260"/>
<dbReference type="Gene3D" id="2.40.170.20">
    <property type="entry name" value="TonB-dependent receptor, beta-barrel domain"/>
    <property type="match status" value="1"/>
</dbReference>
<comment type="subcellular location">
    <subcellularLocation>
        <location evidence="1">Cell outer membrane</location>
        <topology evidence="1">Multi-pass membrane protein</topology>
    </subcellularLocation>
</comment>
<dbReference type="HOGENOM" id="CLU_006298_0_0_0"/>
<dbReference type="InterPro" id="IPR057601">
    <property type="entry name" value="Oar-like_b-barrel"/>
</dbReference>
<evidence type="ECO:0000256" key="5">
    <source>
        <dbReference type="ARBA" id="ARBA00022729"/>
    </source>
</evidence>
<protein>
    <recommendedName>
        <fullName evidence="9">TonB-dependent transporter Oar-like beta-barrel domain-containing protein</fullName>
    </recommendedName>
</protein>
<evidence type="ECO:0000256" key="8">
    <source>
        <dbReference type="SAM" id="SignalP"/>
    </source>
</evidence>
<accession>Q01T34</accession>
<evidence type="ECO:0000256" key="6">
    <source>
        <dbReference type="ARBA" id="ARBA00023136"/>
    </source>
</evidence>
<dbReference type="eggNOG" id="COG4771">
    <property type="taxonomic scope" value="Bacteria"/>
</dbReference>
<keyword evidence="6" id="KW-0472">Membrane</keyword>
<evidence type="ECO:0000256" key="3">
    <source>
        <dbReference type="ARBA" id="ARBA00022452"/>
    </source>
</evidence>
<name>Q01T34_SOLUE</name>
<dbReference type="Pfam" id="PF25183">
    <property type="entry name" value="OMP_b-brl_4"/>
    <property type="match status" value="1"/>
</dbReference>
<sequence precursor="true">MKFSVLVAFVLAIPLALFSQEFRGTIGGLVSDSTGATIAAAKVTVMDVETGAKAETVSDNTGHYAAPFLAPGDYSIVVKMSGFKEFVRKGVHLGASDHVAVDARLEVGEMTQSVEVTADVSIVNAESASVGQAVTTKEVDELPLNGRTPTVLATLALGVLPTGQPSLIHPFDSGAGNAWSVAGTPAQTSETMVDGVPNATWDGRLAYSLPQDAVQEVRIKAFDSDASFGHTGGGTLNQVMKTGTNTVHGTLWEYNQPNTLTANDFFNNAKGVQRPTSHLNQYGLTAGGPIWIPKVFNGKNKLFWFFAFEGMKDGQPNPVFLTIPTAAERTGNLSQILAADKTQLYDPYSAVVNGTTITRSPIPNNVIPTNELNPVALAYLKFFPLPNVAGTADGQQNYGNSATTNDNYNNEMGRLDYNMSDLSHLSFNVRKTDYSQTKNNYFGNIAEGSVLKRANWGATLDEVYTINSSNVVDVRANFTRMAETHDMPSAGFDPTTLGLPSYLATNSHYLQLPVIAFSSSTSMQALGATGADQIPSQSLQLYASWVRIMGNHTLKFGTDERQYRLNTFTAGSSSGQFSFSGNNWVRASSTASSTVAVGQDYASFLFGLPYTASGSTYDINTYASWYSYYASGFAQDDWRLRRNLTLSLGLRYEWDGPYHEKYGRTVDGFDTTTPNPLGAAAAAAYAKAPSALLPASAFNVLGGLTFATPNNNAVYQNRSRMFSPRASLAWSPERFHGKTVIRAGFGVFESPVAISYVGPDGKYSTSPRTPLGQEGFSQSTALTATANNYALPGAVSLSNPYPGGFLQPAGSSLGLLTYAGQTLQFLNPNAQNGYSMRWDFDIQQELAHNLALEVAYIGNHALHLPVNVTQLNGIPRQYLSTLGVRDTATNALTASIANPFSGLQSNQNTATTTVAQILARYPQFPVGDAAGGWSGSGGVLEFNNDIGSSYFNSLNVHLTKRTSKGLMLTTNFIYSKMIERLSWLNDSDATLERRVSPNDRPLRLVVSAVYELPIGRSKLINLQSRFTNALLGGWKITTIYSRQAGAPINWVNGSSTAPGDYVYFGGPVNLNNRQVNGTAFDKTAFDTASADAFQYHIRTFSTTFGNLRADGINQLDASILKRFNFSETTKRYFELRGEMFNVPNHPVFAAPNTTANNAQFGQITATVNRFRTLQVSARLVF</sequence>
<dbReference type="InterPro" id="IPR036942">
    <property type="entry name" value="Beta-barrel_TonB_sf"/>
</dbReference>
<evidence type="ECO:0000256" key="2">
    <source>
        <dbReference type="ARBA" id="ARBA00022448"/>
    </source>
</evidence>
<dbReference type="InParanoid" id="Q01T34"/>
<dbReference type="GO" id="GO:0009279">
    <property type="term" value="C:cell outer membrane"/>
    <property type="evidence" value="ECO:0007669"/>
    <property type="project" value="UniProtKB-SubCell"/>
</dbReference>
<dbReference type="InterPro" id="IPR039426">
    <property type="entry name" value="TonB-dep_rcpt-like"/>
</dbReference>
<evidence type="ECO:0000259" key="9">
    <source>
        <dbReference type="Pfam" id="PF25183"/>
    </source>
</evidence>
<dbReference type="GO" id="GO:0015344">
    <property type="term" value="F:siderophore uptake transmembrane transporter activity"/>
    <property type="evidence" value="ECO:0007669"/>
    <property type="project" value="TreeGrafter"/>
</dbReference>
<keyword evidence="7" id="KW-0998">Cell outer membrane</keyword>
<dbReference type="AlphaFoldDB" id="Q01T34"/>
<dbReference type="GO" id="GO:0044718">
    <property type="term" value="P:siderophore transmembrane transport"/>
    <property type="evidence" value="ECO:0007669"/>
    <property type="project" value="TreeGrafter"/>
</dbReference>
<gene>
    <name evidence="10" type="ordered locus">Acid_6260</name>
</gene>
<proteinExistence type="predicted"/>
<keyword evidence="3" id="KW-1134">Transmembrane beta strand</keyword>
<feature type="domain" description="TonB-dependent transporter Oar-like beta-barrel" evidence="9">
    <location>
        <begin position="239"/>
        <end position="1174"/>
    </location>
</feature>
<dbReference type="STRING" id="234267.Acid_6260"/>
<feature type="signal peptide" evidence="8">
    <location>
        <begin position="1"/>
        <end position="19"/>
    </location>
</feature>
<dbReference type="SUPFAM" id="SSF49464">
    <property type="entry name" value="Carboxypeptidase regulatory domain-like"/>
    <property type="match status" value="1"/>
</dbReference>
<dbReference type="PANTHER" id="PTHR30069">
    <property type="entry name" value="TONB-DEPENDENT OUTER MEMBRANE RECEPTOR"/>
    <property type="match status" value="1"/>
</dbReference>
<dbReference type="Gene3D" id="2.60.40.1120">
    <property type="entry name" value="Carboxypeptidase-like, regulatory domain"/>
    <property type="match status" value="1"/>
</dbReference>
<organism evidence="10">
    <name type="scientific">Solibacter usitatus (strain Ellin6076)</name>
    <dbReference type="NCBI Taxonomy" id="234267"/>
    <lineage>
        <taxon>Bacteria</taxon>
        <taxon>Pseudomonadati</taxon>
        <taxon>Acidobacteriota</taxon>
        <taxon>Terriglobia</taxon>
        <taxon>Bryobacterales</taxon>
        <taxon>Solibacteraceae</taxon>
        <taxon>Candidatus Solibacter</taxon>
    </lineage>
</organism>
<dbReference type="SUPFAM" id="SSF56935">
    <property type="entry name" value="Porins"/>
    <property type="match status" value="1"/>
</dbReference>
<evidence type="ECO:0000256" key="4">
    <source>
        <dbReference type="ARBA" id="ARBA00022692"/>
    </source>
</evidence>
<keyword evidence="4" id="KW-0812">Transmembrane</keyword>
<dbReference type="PANTHER" id="PTHR30069:SF29">
    <property type="entry name" value="HEMOGLOBIN AND HEMOGLOBIN-HAPTOGLOBIN-BINDING PROTEIN 1-RELATED"/>
    <property type="match status" value="1"/>
</dbReference>
<dbReference type="Pfam" id="PF13620">
    <property type="entry name" value="CarboxypepD_reg"/>
    <property type="match status" value="1"/>
</dbReference>
<evidence type="ECO:0000313" key="10">
    <source>
        <dbReference type="EMBL" id="ABJ87186.1"/>
    </source>
</evidence>
<keyword evidence="5 8" id="KW-0732">Signal</keyword>
<dbReference type="OrthoDB" id="97893at2"/>
<dbReference type="InterPro" id="IPR008969">
    <property type="entry name" value="CarboxyPept-like_regulatory"/>
</dbReference>
<keyword evidence="2" id="KW-0813">Transport</keyword>
<dbReference type="EMBL" id="CP000473">
    <property type="protein sequence ID" value="ABJ87186.1"/>
    <property type="molecule type" value="Genomic_DNA"/>
</dbReference>
<reference evidence="10" key="1">
    <citation type="submission" date="2006-10" db="EMBL/GenBank/DDBJ databases">
        <title>Complete sequence of Solibacter usitatus Ellin6076.</title>
        <authorList>
            <consortium name="US DOE Joint Genome Institute"/>
            <person name="Copeland A."/>
            <person name="Lucas S."/>
            <person name="Lapidus A."/>
            <person name="Barry K."/>
            <person name="Detter J.C."/>
            <person name="Glavina del Rio T."/>
            <person name="Hammon N."/>
            <person name="Israni S."/>
            <person name="Dalin E."/>
            <person name="Tice H."/>
            <person name="Pitluck S."/>
            <person name="Thompson L.S."/>
            <person name="Brettin T."/>
            <person name="Bruce D."/>
            <person name="Han C."/>
            <person name="Tapia R."/>
            <person name="Gilna P."/>
            <person name="Schmutz J."/>
            <person name="Larimer F."/>
            <person name="Land M."/>
            <person name="Hauser L."/>
            <person name="Kyrpides N."/>
            <person name="Mikhailova N."/>
            <person name="Janssen P.H."/>
            <person name="Kuske C.R."/>
            <person name="Richardson P."/>
        </authorList>
    </citation>
    <scope>NUCLEOTIDE SEQUENCE</scope>
    <source>
        <strain evidence="10">Ellin6076</strain>
    </source>
</reference>
<feature type="chain" id="PRO_5004162560" description="TonB-dependent transporter Oar-like beta-barrel domain-containing protein" evidence="8">
    <location>
        <begin position="20"/>
        <end position="1181"/>
    </location>
</feature>